<evidence type="ECO:0000313" key="7">
    <source>
        <dbReference type="EMBL" id="KAB0268230.1"/>
    </source>
</evidence>
<evidence type="ECO:0000256" key="1">
    <source>
        <dbReference type="ARBA" id="ARBA00004141"/>
    </source>
</evidence>
<keyword evidence="2 6" id="KW-0812">Transmembrane</keyword>
<dbReference type="Proteomes" id="UP000325684">
    <property type="component" value="Unassembled WGS sequence"/>
</dbReference>
<comment type="caution">
    <text evidence="7">The sequence shown here is derived from an EMBL/GenBank/DDBJ whole genome shotgun (WGS) entry which is preliminary data.</text>
</comment>
<dbReference type="InterPro" id="IPR003825">
    <property type="entry name" value="Colicin-V_CvpA"/>
</dbReference>
<evidence type="ECO:0000256" key="5">
    <source>
        <dbReference type="SAM" id="MobiDB-lite"/>
    </source>
</evidence>
<comment type="subcellular location">
    <subcellularLocation>
        <location evidence="1">Membrane</location>
        <topology evidence="1">Multi-pass membrane protein</topology>
    </subcellularLocation>
</comment>
<keyword evidence="8" id="KW-1185">Reference proteome</keyword>
<feature type="compositionally biased region" description="Pro residues" evidence="5">
    <location>
        <begin position="192"/>
        <end position="203"/>
    </location>
</feature>
<dbReference type="GO" id="GO:0009403">
    <property type="term" value="P:toxin biosynthetic process"/>
    <property type="evidence" value="ECO:0007669"/>
    <property type="project" value="InterPro"/>
</dbReference>
<feature type="region of interest" description="Disordered" evidence="5">
    <location>
        <begin position="168"/>
        <end position="214"/>
    </location>
</feature>
<keyword evidence="4 6" id="KW-0472">Membrane</keyword>
<dbReference type="GO" id="GO:0016020">
    <property type="term" value="C:membrane"/>
    <property type="evidence" value="ECO:0007669"/>
    <property type="project" value="UniProtKB-SubCell"/>
</dbReference>
<dbReference type="InterPro" id="IPR052719">
    <property type="entry name" value="CvpA-like"/>
</dbReference>
<dbReference type="PANTHER" id="PTHR36926:SF1">
    <property type="entry name" value="COLICIN V PRODUCTION PROTEIN"/>
    <property type="match status" value="1"/>
</dbReference>
<dbReference type="EMBL" id="VCMV01000007">
    <property type="protein sequence ID" value="KAB0268230.1"/>
    <property type="molecule type" value="Genomic_DNA"/>
</dbReference>
<dbReference type="RefSeq" id="WP_150942788.1">
    <property type="nucleotide sequence ID" value="NZ_VCMV01000007.1"/>
</dbReference>
<dbReference type="Pfam" id="PF02674">
    <property type="entry name" value="Colicin_V"/>
    <property type="match status" value="1"/>
</dbReference>
<dbReference type="OrthoDB" id="9806894at2"/>
<evidence type="ECO:0000256" key="6">
    <source>
        <dbReference type="SAM" id="Phobius"/>
    </source>
</evidence>
<accession>A0A5N3PEV5</accession>
<dbReference type="AlphaFoldDB" id="A0A5N3PEV5"/>
<feature type="transmembrane region" description="Helical" evidence="6">
    <location>
        <begin position="6"/>
        <end position="23"/>
    </location>
</feature>
<keyword evidence="3 6" id="KW-1133">Transmembrane helix</keyword>
<feature type="transmembrane region" description="Helical" evidence="6">
    <location>
        <begin position="63"/>
        <end position="85"/>
    </location>
</feature>
<evidence type="ECO:0000256" key="2">
    <source>
        <dbReference type="ARBA" id="ARBA00022692"/>
    </source>
</evidence>
<organism evidence="7 8">
    <name type="scientific">Microvirga brassicacearum</name>
    <dbReference type="NCBI Taxonomy" id="2580413"/>
    <lineage>
        <taxon>Bacteria</taxon>
        <taxon>Pseudomonadati</taxon>
        <taxon>Pseudomonadota</taxon>
        <taxon>Alphaproteobacteria</taxon>
        <taxon>Hyphomicrobiales</taxon>
        <taxon>Methylobacteriaceae</taxon>
        <taxon>Microvirga</taxon>
    </lineage>
</organism>
<sequence>MPFSILDLVVLGVVVISALLAAVRGFTREVLAIVAWVAAAAVAWYLHPAVLPMAQQYISNSTIALVASIGAVFVVTLIVVSIITVQISDMILDSRIGALDRTLGLFFGALRGFLICVIGWAFMGWLLQGKNPEWAATSKTRPAMENTRDNIIAMLPENAEGLIQRLREKGVNRDVEPAEPAEPDPQRTAPPAAAPPAATPPAGAPAARPVQPRG</sequence>
<feature type="transmembrane region" description="Helical" evidence="6">
    <location>
        <begin position="105"/>
        <end position="127"/>
    </location>
</feature>
<protein>
    <submittedName>
        <fullName evidence="7">CvpA family protein</fullName>
    </submittedName>
</protein>
<proteinExistence type="predicted"/>
<evidence type="ECO:0000256" key="3">
    <source>
        <dbReference type="ARBA" id="ARBA00022989"/>
    </source>
</evidence>
<feature type="transmembrane region" description="Helical" evidence="6">
    <location>
        <begin position="30"/>
        <end position="51"/>
    </location>
</feature>
<evidence type="ECO:0000256" key="4">
    <source>
        <dbReference type="ARBA" id="ARBA00023136"/>
    </source>
</evidence>
<evidence type="ECO:0000313" key="8">
    <source>
        <dbReference type="Proteomes" id="UP000325684"/>
    </source>
</evidence>
<gene>
    <name evidence="7" type="ORF">FEZ63_06345</name>
</gene>
<dbReference type="PANTHER" id="PTHR36926">
    <property type="entry name" value="COLICIN V PRODUCTION PROTEIN"/>
    <property type="match status" value="1"/>
</dbReference>
<name>A0A5N3PEV5_9HYPH</name>
<feature type="compositionally biased region" description="Low complexity" evidence="5">
    <location>
        <begin position="204"/>
        <end position="214"/>
    </location>
</feature>
<reference evidence="7 8" key="1">
    <citation type="journal article" date="2019" name="Microorganisms">
        <title>Genome Insights into the Novel Species Microvirga brassicacearum, a Rapeseed Endophyte with Biotechnological Potential.</title>
        <authorList>
            <person name="Jimenez-Gomez A."/>
            <person name="Saati-Santamaria Z."/>
            <person name="Igual J.M."/>
            <person name="Rivas R."/>
            <person name="Mateos P.F."/>
            <person name="Garcia-Fraile P."/>
        </authorList>
    </citation>
    <scope>NUCLEOTIDE SEQUENCE [LARGE SCALE GENOMIC DNA]</scope>
    <source>
        <strain evidence="7 8">CDVBN77</strain>
    </source>
</reference>